<evidence type="ECO:0000313" key="2">
    <source>
        <dbReference type="Proteomes" id="UP001623852"/>
    </source>
</evidence>
<organism evidence="1 2">
    <name type="scientific">Flavobacterium soyae</name>
    <dbReference type="NCBI Taxonomy" id="2903098"/>
    <lineage>
        <taxon>Bacteria</taxon>
        <taxon>Pseudomonadati</taxon>
        <taxon>Bacteroidota</taxon>
        <taxon>Flavobacteriia</taxon>
        <taxon>Flavobacteriales</taxon>
        <taxon>Flavobacteriaceae</taxon>
        <taxon>Flavobacterium</taxon>
    </lineage>
</organism>
<keyword evidence="2" id="KW-1185">Reference proteome</keyword>
<reference evidence="1 2" key="1">
    <citation type="submission" date="2024-03" db="EMBL/GenBank/DDBJ databases">
        <title>Flavobacterium soyae.</title>
        <authorList>
            <person name="Zheng W."/>
        </authorList>
    </citation>
    <scope>NUCLEOTIDE SEQUENCE [LARGE SCALE GENOMIC DNA]</scope>
    <source>
        <strain evidence="1 2">55</strain>
    </source>
</reference>
<name>A0ABZ2UMD0_9FLAO</name>
<dbReference type="Proteomes" id="UP001623852">
    <property type="component" value="Chromosome"/>
</dbReference>
<evidence type="ECO:0000313" key="1">
    <source>
        <dbReference type="EMBL" id="WYZ21464.1"/>
    </source>
</evidence>
<accession>A0ABZ2UMD0</accession>
<sequence>MDYSKTNGENIKMKIKKSILIVIILLLKAITITSQNKLDEKLLINNFVKSVFFENADAKSIAGQYIYFEPISNVKYSLADRIKILNKHLKKIKKENSLLNPADFYIVRYEDYKNDKIIFSKKTNSIFILVSKSNPVMYFSLLKEKIFAFDYIIKGGEVLFITY</sequence>
<gene>
    <name evidence="1" type="ORF">AABD74_08345</name>
</gene>
<dbReference type="RefSeq" id="WP_406845216.1">
    <property type="nucleotide sequence ID" value="NZ_CP150845.1"/>
</dbReference>
<protein>
    <recommendedName>
        <fullName evidence="3">DUF4252 domain-containing protein</fullName>
    </recommendedName>
</protein>
<proteinExistence type="predicted"/>
<evidence type="ECO:0008006" key="3">
    <source>
        <dbReference type="Google" id="ProtNLM"/>
    </source>
</evidence>
<dbReference type="EMBL" id="CP150845">
    <property type="protein sequence ID" value="WYZ21464.1"/>
    <property type="molecule type" value="Genomic_DNA"/>
</dbReference>